<evidence type="ECO:0000313" key="2">
    <source>
        <dbReference type="EMBL" id="CAH2216557.1"/>
    </source>
</evidence>
<proteinExistence type="predicted"/>
<reference evidence="2" key="1">
    <citation type="submission" date="2022-03" db="EMBL/GenBank/DDBJ databases">
        <authorList>
            <person name="Lindestad O."/>
        </authorList>
    </citation>
    <scope>NUCLEOTIDE SEQUENCE</scope>
</reference>
<dbReference type="EMBL" id="CAKXAJ010015773">
    <property type="protein sequence ID" value="CAH2216557.1"/>
    <property type="molecule type" value="Genomic_DNA"/>
</dbReference>
<feature type="non-terminal residue" evidence="2">
    <location>
        <position position="36"/>
    </location>
</feature>
<protein>
    <submittedName>
        <fullName evidence="2">Jg12481 protein</fullName>
    </submittedName>
</protein>
<gene>
    <name evidence="2" type="primary">jg12481</name>
    <name evidence="2" type="ORF">PAEG_LOCUS4547</name>
</gene>
<keyword evidence="1" id="KW-0472">Membrane</keyword>
<evidence type="ECO:0000256" key="1">
    <source>
        <dbReference type="SAM" id="Phobius"/>
    </source>
</evidence>
<keyword evidence="1" id="KW-0812">Transmembrane</keyword>
<dbReference type="Proteomes" id="UP000838756">
    <property type="component" value="Unassembled WGS sequence"/>
</dbReference>
<sequence length="36" mass="4104">MDAMMNVWTVVENVRVASSAAEMAIFTAIIYWFFTS</sequence>
<accession>A0A8S4QMH2</accession>
<dbReference type="OrthoDB" id="7330967at2759"/>
<keyword evidence="3" id="KW-1185">Reference proteome</keyword>
<keyword evidence="1" id="KW-1133">Transmembrane helix</keyword>
<comment type="caution">
    <text evidence="2">The sequence shown here is derived from an EMBL/GenBank/DDBJ whole genome shotgun (WGS) entry which is preliminary data.</text>
</comment>
<name>A0A8S4QMH2_9NEOP</name>
<organism evidence="2 3">
    <name type="scientific">Pararge aegeria aegeria</name>
    <dbReference type="NCBI Taxonomy" id="348720"/>
    <lineage>
        <taxon>Eukaryota</taxon>
        <taxon>Metazoa</taxon>
        <taxon>Ecdysozoa</taxon>
        <taxon>Arthropoda</taxon>
        <taxon>Hexapoda</taxon>
        <taxon>Insecta</taxon>
        <taxon>Pterygota</taxon>
        <taxon>Neoptera</taxon>
        <taxon>Endopterygota</taxon>
        <taxon>Lepidoptera</taxon>
        <taxon>Glossata</taxon>
        <taxon>Ditrysia</taxon>
        <taxon>Papilionoidea</taxon>
        <taxon>Nymphalidae</taxon>
        <taxon>Satyrinae</taxon>
        <taxon>Satyrini</taxon>
        <taxon>Parargina</taxon>
        <taxon>Pararge</taxon>
    </lineage>
</organism>
<feature type="transmembrane region" description="Helical" evidence="1">
    <location>
        <begin position="14"/>
        <end position="34"/>
    </location>
</feature>
<dbReference type="AlphaFoldDB" id="A0A8S4QMH2"/>
<evidence type="ECO:0000313" key="3">
    <source>
        <dbReference type="Proteomes" id="UP000838756"/>
    </source>
</evidence>